<name>A0A5N5WW55_9EURO</name>
<dbReference type="OrthoDB" id="1924260at2759"/>
<keyword evidence="7" id="KW-1185">Reference proteome</keyword>
<organism evidence="6 7">
    <name type="scientific">Aspergillus leporis</name>
    <dbReference type="NCBI Taxonomy" id="41062"/>
    <lineage>
        <taxon>Eukaryota</taxon>
        <taxon>Fungi</taxon>
        <taxon>Dikarya</taxon>
        <taxon>Ascomycota</taxon>
        <taxon>Pezizomycotina</taxon>
        <taxon>Eurotiomycetes</taxon>
        <taxon>Eurotiomycetidae</taxon>
        <taxon>Eurotiales</taxon>
        <taxon>Aspergillaceae</taxon>
        <taxon>Aspergillus</taxon>
        <taxon>Aspergillus subgen. Circumdati</taxon>
    </lineage>
</organism>
<dbReference type="AlphaFoldDB" id="A0A5N5WW55"/>
<feature type="domain" description="Zn(2)-C6 fungal-type" evidence="5">
    <location>
        <begin position="19"/>
        <end position="49"/>
    </location>
</feature>
<dbReference type="InterPro" id="IPR001138">
    <property type="entry name" value="Zn2Cys6_DnaBD"/>
</dbReference>
<dbReference type="Pfam" id="PF11951">
    <property type="entry name" value="Fungal_trans_2"/>
    <property type="match status" value="1"/>
</dbReference>
<dbReference type="InterPro" id="IPR021858">
    <property type="entry name" value="Fun_TF"/>
</dbReference>
<dbReference type="GO" id="GO:0003677">
    <property type="term" value="F:DNA binding"/>
    <property type="evidence" value="ECO:0007669"/>
    <property type="project" value="UniProtKB-KW"/>
</dbReference>
<dbReference type="PANTHER" id="PTHR47657">
    <property type="entry name" value="STEROL REGULATORY ELEMENT-BINDING PROTEIN ECM22"/>
    <property type="match status" value="1"/>
</dbReference>
<evidence type="ECO:0000256" key="2">
    <source>
        <dbReference type="ARBA" id="ARBA00023125"/>
    </source>
</evidence>
<keyword evidence="1" id="KW-0805">Transcription regulation</keyword>
<evidence type="ECO:0000256" key="4">
    <source>
        <dbReference type="ARBA" id="ARBA00023242"/>
    </source>
</evidence>
<dbReference type="Pfam" id="PF00172">
    <property type="entry name" value="Zn_clus"/>
    <property type="match status" value="1"/>
</dbReference>
<dbReference type="PANTHER" id="PTHR47657:SF12">
    <property type="entry name" value="ZN(II)2CYS6 TRANSCRIPTION FACTOR (EUROFUNG)"/>
    <property type="match status" value="1"/>
</dbReference>
<dbReference type="InterPro" id="IPR036864">
    <property type="entry name" value="Zn2-C6_fun-type_DNA-bd_sf"/>
</dbReference>
<dbReference type="GO" id="GO:0008270">
    <property type="term" value="F:zinc ion binding"/>
    <property type="evidence" value="ECO:0007669"/>
    <property type="project" value="InterPro"/>
</dbReference>
<keyword evidence="3" id="KW-0804">Transcription</keyword>
<protein>
    <recommendedName>
        <fullName evidence="5">Zn(2)-C6 fungal-type domain-containing protein</fullName>
    </recommendedName>
</protein>
<accession>A0A5N5WW55</accession>
<evidence type="ECO:0000256" key="1">
    <source>
        <dbReference type="ARBA" id="ARBA00023015"/>
    </source>
</evidence>
<dbReference type="CDD" id="cd00067">
    <property type="entry name" value="GAL4"/>
    <property type="match status" value="1"/>
</dbReference>
<evidence type="ECO:0000256" key="3">
    <source>
        <dbReference type="ARBA" id="ARBA00023163"/>
    </source>
</evidence>
<evidence type="ECO:0000313" key="6">
    <source>
        <dbReference type="EMBL" id="KAB8071967.1"/>
    </source>
</evidence>
<dbReference type="EMBL" id="ML732258">
    <property type="protein sequence ID" value="KAB8071967.1"/>
    <property type="molecule type" value="Genomic_DNA"/>
</dbReference>
<keyword evidence="2" id="KW-0238">DNA-binding</keyword>
<dbReference type="GO" id="GO:0009893">
    <property type="term" value="P:positive regulation of metabolic process"/>
    <property type="evidence" value="ECO:0007669"/>
    <property type="project" value="UniProtKB-ARBA"/>
</dbReference>
<keyword evidence="4" id="KW-0539">Nucleus</keyword>
<dbReference type="PROSITE" id="PS50048">
    <property type="entry name" value="ZN2_CY6_FUNGAL_2"/>
    <property type="match status" value="1"/>
</dbReference>
<dbReference type="InterPro" id="IPR052400">
    <property type="entry name" value="Zn2-C6_fungal_TF"/>
</dbReference>
<dbReference type="SUPFAM" id="SSF57701">
    <property type="entry name" value="Zn2/Cys6 DNA-binding domain"/>
    <property type="match status" value="1"/>
</dbReference>
<evidence type="ECO:0000313" key="7">
    <source>
        <dbReference type="Proteomes" id="UP000326565"/>
    </source>
</evidence>
<evidence type="ECO:0000259" key="5">
    <source>
        <dbReference type="PROSITE" id="PS50048"/>
    </source>
</evidence>
<dbReference type="SMART" id="SM00066">
    <property type="entry name" value="GAL4"/>
    <property type="match status" value="1"/>
</dbReference>
<dbReference type="Proteomes" id="UP000326565">
    <property type="component" value="Unassembled WGS sequence"/>
</dbReference>
<dbReference type="PROSITE" id="PS00463">
    <property type="entry name" value="ZN2_CY6_FUNGAL_1"/>
    <property type="match status" value="1"/>
</dbReference>
<proteinExistence type="predicted"/>
<dbReference type="Gene3D" id="4.10.240.10">
    <property type="entry name" value="Zn(2)-C6 fungal-type DNA-binding domain"/>
    <property type="match status" value="1"/>
</dbReference>
<sequence length="592" mass="66206">MAGPGGGPPRKSHTKSRFGCKTCKRRHIRCDESFPQCRNCTKHNCRCDYMDVATVHDESSTARKIPDLLMSAEIEMEIKNWHITGVPPFPELVQFPRSCWSKLSRTDLRLIHHIIGLSIDLHRRGFSNCTIWAQKMPTFLSVALTNDFVMSSILTLSASHLAWITRNKETKQLAYHHRGVAIQGLHKAIGTFSKGNCDAILAASILLSWQASEWHSWASLQQGLTTVLNSMHPIWKQESELAMYLENQRYLGCTNTPVMTGYQFQDEDLVSLDQTTIALQNVQKRVAHNPEHYRRIGELLEFVRHFRRDLLSLTPEQAFERMQPLRRWLFWLPPAMLRGGDADLGALAILSQFFGIGVVLDSLFPDLGGAYLGPLSVGPIEEIYQVIITRSMTEPFNPELQLASTIMELPRHIVAQYKSRLQWSPRTSLDYSPPPASPYHNIHDYGLTSSSSPSSTATCAPYTPPLQSPPAVTIASSSYDVNTAYVTAPGVQTLYPPSPSLLSDPREDLCDYGHSGSLHQSPTYPPPFMDDMVCGELSRADGTVGLNVDLYGEPQQIVGGYNTSESVWQEASALDVSLLPLWKGNLQQKKKS</sequence>
<dbReference type="GO" id="GO:0000981">
    <property type="term" value="F:DNA-binding transcription factor activity, RNA polymerase II-specific"/>
    <property type="evidence" value="ECO:0007669"/>
    <property type="project" value="InterPro"/>
</dbReference>
<gene>
    <name evidence="6" type="ORF">BDV29DRAFT_10346</name>
</gene>
<reference evidence="6 7" key="1">
    <citation type="submission" date="2019-04" db="EMBL/GenBank/DDBJ databases">
        <title>Friends and foes A comparative genomics study of 23 Aspergillus species from section Flavi.</title>
        <authorList>
            <consortium name="DOE Joint Genome Institute"/>
            <person name="Kjaerbolling I."/>
            <person name="Vesth T."/>
            <person name="Frisvad J.C."/>
            <person name="Nybo J.L."/>
            <person name="Theobald S."/>
            <person name="Kildgaard S."/>
            <person name="Isbrandt T."/>
            <person name="Kuo A."/>
            <person name="Sato A."/>
            <person name="Lyhne E.K."/>
            <person name="Kogle M.E."/>
            <person name="Wiebenga A."/>
            <person name="Kun R.S."/>
            <person name="Lubbers R.J."/>
            <person name="Makela M.R."/>
            <person name="Barry K."/>
            <person name="Chovatia M."/>
            <person name="Clum A."/>
            <person name="Daum C."/>
            <person name="Haridas S."/>
            <person name="He G."/>
            <person name="LaButti K."/>
            <person name="Lipzen A."/>
            <person name="Mondo S."/>
            <person name="Riley R."/>
            <person name="Salamov A."/>
            <person name="Simmons B.A."/>
            <person name="Magnuson J.K."/>
            <person name="Henrissat B."/>
            <person name="Mortensen U.H."/>
            <person name="Larsen T.O."/>
            <person name="Devries R.P."/>
            <person name="Grigoriev I.V."/>
            <person name="Machida M."/>
            <person name="Baker S.E."/>
            <person name="Andersen M.R."/>
        </authorList>
    </citation>
    <scope>NUCLEOTIDE SEQUENCE [LARGE SCALE GENOMIC DNA]</scope>
    <source>
        <strain evidence="6 7">CBS 151.66</strain>
    </source>
</reference>